<evidence type="ECO:0000256" key="3">
    <source>
        <dbReference type="ARBA" id="ARBA00022676"/>
    </source>
</evidence>
<organism evidence="5 6">
    <name type="scientific">Phycicoccus flavus</name>
    <dbReference type="NCBI Taxonomy" id="2502783"/>
    <lineage>
        <taxon>Bacteria</taxon>
        <taxon>Bacillati</taxon>
        <taxon>Actinomycetota</taxon>
        <taxon>Actinomycetes</taxon>
        <taxon>Micrococcales</taxon>
        <taxon>Intrasporangiaceae</taxon>
        <taxon>Phycicoccus</taxon>
    </lineage>
</organism>
<reference evidence="5" key="1">
    <citation type="submission" date="2020-03" db="EMBL/GenBank/DDBJ databases">
        <title>Phycicoccus flavus sp. nov., a novel endophytic actinobacterium isolated from branch of Kandelia candel.</title>
        <authorList>
            <person name="Tuo L."/>
        </authorList>
    </citation>
    <scope>NUCLEOTIDE SEQUENCE</scope>
    <source>
        <strain evidence="5">CMS6Z-2</strain>
    </source>
</reference>
<dbReference type="Gene3D" id="3.90.550.10">
    <property type="entry name" value="Spore Coat Polysaccharide Biosynthesis Protein SpsA, Chain A"/>
    <property type="match status" value="1"/>
</dbReference>
<dbReference type="GO" id="GO:0016757">
    <property type="term" value="F:glycosyltransferase activity"/>
    <property type="evidence" value="ECO:0007669"/>
    <property type="project" value="UniProtKB-KW"/>
</dbReference>
<dbReference type="Proteomes" id="UP000287866">
    <property type="component" value="Unassembled WGS sequence"/>
</dbReference>
<dbReference type="Pfam" id="PF13641">
    <property type="entry name" value="Glyco_tranf_2_3"/>
    <property type="match status" value="1"/>
</dbReference>
<evidence type="ECO:0000256" key="2">
    <source>
        <dbReference type="ARBA" id="ARBA00006739"/>
    </source>
</evidence>
<dbReference type="SUPFAM" id="SSF53448">
    <property type="entry name" value="Nucleotide-diphospho-sugar transferases"/>
    <property type="match status" value="1"/>
</dbReference>
<gene>
    <name evidence="5" type="ORF">EPD83_014025</name>
</gene>
<sequence length="263" mass="27920">MLDTVRGVVEAGVPAEAVVVVDNSEDDGIADGLRAAAHGWTVLTVPNHGYGAAANIGVAAVADSEVVLVLTHEVVIDAPSLAAVISRVREDPRVAASGPALMLTDGDQVWSRGGSLSPRLLIPRGIQTASVADAADTDVHWLDGACVAYRTSVLLATPFREDFFLYFEETDLHARLRADGWRVVTATGSTAHQGTQGMPSYLGCRNFVMFVWAHGGRLARIVAPLHFTLRSVAIAVQERRWTGVQQSVAGLLAGYQSLARGRS</sequence>
<keyword evidence="3" id="KW-0328">Glycosyltransferase</keyword>
<keyword evidence="4" id="KW-0808">Transferase</keyword>
<accession>A0A8T6R3W0</accession>
<evidence type="ECO:0000313" key="5">
    <source>
        <dbReference type="EMBL" id="NHA69159.1"/>
    </source>
</evidence>
<dbReference type="AlphaFoldDB" id="A0A8T6R3W0"/>
<evidence type="ECO:0000256" key="1">
    <source>
        <dbReference type="ARBA" id="ARBA00004776"/>
    </source>
</evidence>
<evidence type="ECO:0000313" key="6">
    <source>
        <dbReference type="Proteomes" id="UP000287866"/>
    </source>
</evidence>
<keyword evidence="6" id="KW-1185">Reference proteome</keyword>
<proteinExistence type="inferred from homology"/>
<comment type="caution">
    <text evidence="5">The sequence shown here is derived from an EMBL/GenBank/DDBJ whole genome shotgun (WGS) entry which is preliminary data.</text>
</comment>
<comment type="pathway">
    <text evidence="1">Cell wall biogenesis; cell wall polysaccharide biosynthesis.</text>
</comment>
<comment type="similarity">
    <text evidence="2">Belongs to the glycosyltransferase 2 family.</text>
</comment>
<evidence type="ECO:0000256" key="4">
    <source>
        <dbReference type="ARBA" id="ARBA00022679"/>
    </source>
</evidence>
<dbReference type="InterPro" id="IPR029044">
    <property type="entry name" value="Nucleotide-diphossugar_trans"/>
</dbReference>
<name>A0A8T6R3W0_9MICO</name>
<dbReference type="EMBL" id="SAYU02000049">
    <property type="protein sequence ID" value="NHA69159.1"/>
    <property type="molecule type" value="Genomic_DNA"/>
</dbReference>
<dbReference type="PANTHER" id="PTHR43179">
    <property type="entry name" value="RHAMNOSYLTRANSFERASE WBBL"/>
    <property type="match status" value="1"/>
</dbReference>
<dbReference type="PANTHER" id="PTHR43179:SF12">
    <property type="entry name" value="GALACTOFURANOSYLTRANSFERASE GLFT2"/>
    <property type="match status" value="1"/>
</dbReference>
<protein>
    <submittedName>
        <fullName evidence="5">Glycosyltransferase family 2 protein</fullName>
    </submittedName>
</protein>